<evidence type="ECO:0000313" key="1">
    <source>
        <dbReference type="EMBL" id="KAK0134736.1"/>
    </source>
</evidence>
<sequence>MAILETIAMTKLLKKVLGYYFDGAIQETFLHFESAERLDTAGLTEKNIKLESHGLEYKNNLVGQAYDGAAVMSGKHSGVQARTKEQAKYAFFIHCNAHCLNVFLVDPVKAVPEAKEFFSLLEKR</sequence>
<dbReference type="PANTHER" id="PTHR45749:SF37">
    <property type="entry name" value="OS05G0311600 PROTEIN"/>
    <property type="match status" value="1"/>
</dbReference>
<gene>
    <name evidence="1" type="ORF">N1851_029626</name>
</gene>
<protein>
    <recommendedName>
        <fullName evidence="3">DUF4371 domain-containing protein</fullName>
    </recommendedName>
</protein>
<reference evidence="1" key="1">
    <citation type="journal article" date="2023" name="Front. Mar. Sci.">
        <title>A new Merluccius polli reference genome to investigate the effects of global change in West African waters.</title>
        <authorList>
            <person name="Mateo J.L."/>
            <person name="Blanco-Fernandez C."/>
            <person name="Garcia-Vazquez E."/>
            <person name="Machado-Schiaffino G."/>
        </authorList>
    </citation>
    <scope>NUCLEOTIDE SEQUENCE</scope>
    <source>
        <strain evidence="1">C29</strain>
        <tissue evidence="1">Fin</tissue>
    </source>
</reference>
<evidence type="ECO:0008006" key="3">
    <source>
        <dbReference type="Google" id="ProtNLM"/>
    </source>
</evidence>
<dbReference type="Proteomes" id="UP001174136">
    <property type="component" value="Unassembled WGS sequence"/>
</dbReference>
<dbReference type="EMBL" id="JAOPHQ010005689">
    <property type="protein sequence ID" value="KAK0134736.1"/>
    <property type="molecule type" value="Genomic_DNA"/>
</dbReference>
<keyword evidence="2" id="KW-1185">Reference proteome</keyword>
<accession>A0AA47NQP3</accession>
<comment type="caution">
    <text evidence="1">The sequence shown here is derived from an EMBL/GenBank/DDBJ whole genome shotgun (WGS) entry which is preliminary data.</text>
</comment>
<organism evidence="1 2">
    <name type="scientific">Merluccius polli</name>
    <name type="common">Benguela hake</name>
    <name type="synonym">Merluccius cadenati</name>
    <dbReference type="NCBI Taxonomy" id="89951"/>
    <lineage>
        <taxon>Eukaryota</taxon>
        <taxon>Metazoa</taxon>
        <taxon>Chordata</taxon>
        <taxon>Craniata</taxon>
        <taxon>Vertebrata</taxon>
        <taxon>Euteleostomi</taxon>
        <taxon>Actinopterygii</taxon>
        <taxon>Neopterygii</taxon>
        <taxon>Teleostei</taxon>
        <taxon>Neoteleostei</taxon>
        <taxon>Acanthomorphata</taxon>
        <taxon>Zeiogadaria</taxon>
        <taxon>Gadariae</taxon>
        <taxon>Gadiformes</taxon>
        <taxon>Gadoidei</taxon>
        <taxon>Merlucciidae</taxon>
        <taxon>Merluccius</taxon>
    </lineage>
</organism>
<evidence type="ECO:0000313" key="2">
    <source>
        <dbReference type="Proteomes" id="UP001174136"/>
    </source>
</evidence>
<proteinExistence type="predicted"/>
<dbReference type="PANTHER" id="PTHR45749">
    <property type="match status" value="1"/>
</dbReference>
<name>A0AA47NQP3_MERPO</name>
<dbReference type="AlphaFoldDB" id="A0AA47NQP3"/>